<name>A0A1W1BRK8_9ZZZZ</name>
<dbReference type="NCBIfam" id="NF001837">
    <property type="entry name" value="PRK00560.1"/>
    <property type="match status" value="1"/>
</dbReference>
<feature type="domain" description="MobA-like NTP transferase" evidence="8">
    <location>
        <begin position="8"/>
        <end position="145"/>
    </location>
</feature>
<keyword evidence="4" id="KW-0547">Nucleotide-binding</keyword>
<keyword evidence="7" id="KW-0501">Molybdenum cofactor biosynthesis</keyword>
<keyword evidence="5" id="KW-0460">Magnesium</keyword>
<dbReference type="PANTHER" id="PTHR19136">
    <property type="entry name" value="MOLYBDENUM COFACTOR GUANYLYLTRANSFERASE"/>
    <property type="match status" value="1"/>
</dbReference>
<dbReference type="GO" id="GO:0016779">
    <property type="term" value="F:nucleotidyltransferase activity"/>
    <property type="evidence" value="ECO:0007669"/>
    <property type="project" value="TreeGrafter"/>
</dbReference>
<dbReference type="AlphaFoldDB" id="A0A1W1BRK8"/>
<proteinExistence type="inferred from homology"/>
<dbReference type="GO" id="GO:0005525">
    <property type="term" value="F:GTP binding"/>
    <property type="evidence" value="ECO:0007669"/>
    <property type="project" value="UniProtKB-KW"/>
</dbReference>
<dbReference type="EMBL" id="FPHC01000039">
    <property type="protein sequence ID" value="SFV56102.1"/>
    <property type="molecule type" value="Genomic_DNA"/>
</dbReference>
<evidence type="ECO:0000256" key="6">
    <source>
        <dbReference type="ARBA" id="ARBA00023134"/>
    </source>
</evidence>
<evidence type="ECO:0000256" key="7">
    <source>
        <dbReference type="ARBA" id="ARBA00023150"/>
    </source>
</evidence>
<keyword evidence="2" id="KW-0808">Transferase</keyword>
<dbReference type="InterPro" id="IPR029044">
    <property type="entry name" value="Nucleotide-diphossugar_trans"/>
</dbReference>
<organism evidence="9">
    <name type="scientific">hydrothermal vent metagenome</name>
    <dbReference type="NCBI Taxonomy" id="652676"/>
    <lineage>
        <taxon>unclassified sequences</taxon>
        <taxon>metagenomes</taxon>
        <taxon>ecological metagenomes</taxon>
    </lineage>
</organism>
<dbReference type="Pfam" id="PF12804">
    <property type="entry name" value="NTP_transf_3"/>
    <property type="match status" value="1"/>
</dbReference>
<evidence type="ECO:0000256" key="3">
    <source>
        <dbReference type="ARBA" id="ARBA00022723"/>
    </source>
</evidence>
<keyword evidence="3" id="KW-0479">Metal-binding</keyword>
<dbReference type="Gene3D" id="3.90.550.10">
    <property type="entry name" value="Spore Coat Polysaccharide Biosynthesis Protein SpsA, Chain A"/>
    <property type="match status" value="1"/>
</dbReference>
<dbReference type="CDD" id="cd02503">
    <property type="entry name" value="MobA"/>
    <property type="match status" value="1"/>
</dbReference>
<gene>
    <name evidence="9" type="ORF">MNB_SV-6-1651</name>
</gene>
<keyword evidence="1" id="KW-0963">Cytoplasm</keyword>
<dbReference type="SUPFAM" id="SSF53448">
    <property type="entry name" value="Nucleotide-diphospho-sugar transferases"/>
    <property type="match status" value="1"/>
</dbReference>
<sequence>MLQDKRVAVIFAGGKSSRMGRDKSLLPFGGYSTLAHYQYQRLSSIFDEVYISAKEDKFDFESDLILDRYSESSPLVGLVSIFESTDIDEAFVLSVDAPFIDSDIIDTIYDHSIDNSSDVIVAKSPQGLEPLCAIYRRSILLKSKIFLEQNNHRLNALIGELDTTIVEFKSDKRFDNLNYYHEYIGAIEGDLS</sequence>
<evidence type="ECO:0000313" key="9">
    <source>
        <dbReference type="EMBL" id="SFV56102.1"/>
    </source>
</evidence>
<evidence type="ECO:0000256" key="2">
    <source>
        <dbReference type="ARBA" id="ARBA00022679"/>
    </source>
</evidence>
<evidence type="ECO:0000256" key="1">
    <source>
        <dbReference type="ARBA" id="ARBA00022490"/>
    </source>
</evidence>
<keyword evidence="6" id="KW-0342">GTP-binding</keyword>
<dbReference type="GO" id="GO:0046872">
    <property type="term" value="F:metal ion binding"/>
    <property type="evidence" value="ECO:0007669"/>
    <property type="project" value="UniProtKB-KW"/>
</dbReference>
<reference evidence="9" key="1">
    <citation type="submission" date="2016-10" db="EMBL/GenBank/DDBJ databases">
        <authorList>
            <person name="de Groot N.N."/>
        </authorList>
    </citation>
    <scope>NUCLEOTIDE SEQUENCE</scope>
</reference>
<evidence type="ECO:0000256" key="4">
    <source>
        <dbReference type="ARBA" id="ARBA00022741"/>
    </source>
</evidence>
<dbReference type="HAMAP" id="MF_00316">
    <property type="entry name" value="MobA"/>
    <property type="match status" value="1"/>
</dbReference>
<dbReference type="InterPro" id="IPR013482">
    <property type="entry name" value="Molybde_CF_guanTrfase"/>
</dbReference>
<dbReference type="PANTHER" id="PTHR19136:SF81">
    <property type="entry name" value="MOLYBDENUM COFACTOR GUANYLYLTRANSFERASE"/>
    <property type="match status" value="1"/>
</dbReference>
<protein>
    <submittedName>
        <fullName evidence="9">Molybdopterin-guanine dinucleotide biosynthesis protein MobA</fullName>
    </submittedName>
</protein>
<evidence type="ECO:0000256" key="5">
    <source>
        <dbReference type="ARBA" id="ARBA00022842"/>
    </source>
</evidence>
<dbReference type="GO" id="GO:0006777">
    <property type="term" value="P:Mo-molybdopterin cofactor biosynthetic process"/>
    <property type="evidence" value="ECO:0007669"/>
    <property type="project" value="UniProtKB-KW"/>
</dbReference>
<dbReference type="InterPro" id="IPR025877">
    <property type="entry name" value="MobA-like_NTP_Trfase"/>
</dbReference>
<accession>A0A1W1BRK8</accession>
<evidence type="ECO:0000259" key="8">
    <source>
        <dbReference type="Pfam" id="PF12804"/>
    </source>
</evidence>